<dbReference type="PIRSF" id="PIRSF000019">
    <property type="entry name" value="Bc1_11K"/>
    <property type="match status" value="1"/>
</dbReference>
<evidence type="ECO:0000256" key="3">
    <source>
        <dbReference type="ARBA" id="ARBA00022448"/>
    </source>
</evidence>
<evidence type="ECO:0000256" key="5">
    <source>
        <dbReference type="ARBA" id="ARBA00022792"/>
    </source>
</evidence>
<evidence type="ECO:0000313" key="14">
    <source>
        <dbReference type="Proteomes" id="UP000070544"/>
    </source>
</evidence>
<comment type="subcellular location">
    <subcellularLocation>
        <location evidence="1">Mitochondrion inner membrane</location>
        <topology evidence="1">Peripheral membrane protein</topology>
        <orientation evidence="1">Intermembrane side</orientation>
    </subcellularLocation>
</comment>
<gene>
    <name evidence="13" type="ORF">M427DRAFT_59767</name>
</gene>
<keyword evidence="6 10" id="KW-0249">Electron transport</keyword>
<protein>
    <recommendedName>
        <fullName evidence="10">Cytochrome b-c1 complex subunit 6</fullName>
    </recommendedName>
</protein>
<dbReference type="PANTHER" id="PTHR15336">
    <property type="entry name" value="UBIQUINOL-CYTOCHROME C REDUCTASE COMPLEX 7.8 KDA PROTEIN"/>
    <property type="match status" value="1"/>
</dbReference>
<evidence type="ECO:0000256" key="10">
    <source>
        <dbReference type="PIRNR" id="PIRNR000019"/>
    </source>
</evidence>
<dbReference type="FunFam" id="1.10.287.20:FF:000001">
    <property type="entry name" value="Cytochrome b-c1 complex subunit 6"/>
    <property type="match status" value="1"/>
</dbReference>
<dbReference type="SUPFAM" id="SSF81531">
    <property type="entry name" value="Non-heme 11 kDa protein of cytochrome bc1 complex (Ubiquinol-cytochrome c reductase)"/>
    <property type="match status" value="1"/>
</dbReference>
<keyword evidence="7 10" id="KW-0496">Mitochondrion</keyword>
<evidence type="ECO:0000256" key="9">
    <source>
        <dbReference type="ARBA" id="ARBA00023157"/>
    </source>
</evidence>
<proteinExistence type="inferred from homology"/>
<dbReference type="Gene3D" id="1.10.287.20">
    <property type="entry name" value="Ubiquinol-cytochrome C reductase hinge domain"/>
    <property type="match status" value="1"/>
</dbReference>
<evidence type="ECO:0000256" key="2">
    <source>
        <dbReference type="ARBA" id="ARBA00006498"/>
    </source>
</evidence>
<keyword evidence="8 10" id="KW-0472">Membrane</keyword>
<keyword evidence="9 11" id="KW-1015">Disulfide bond</keyword>
<dbReference type="STRING" id="1344416.A0A139A6W8"/>
<comment type="function">
    <text evidence="10">Component of the ubiquinol-cytochrome c oxidoreductase, a multisubunit transmembrane complex that is part of the mitochondrial electron transport chain which drives oxidative phosphorylation.</text>
</comment>
<evidence type="ECO:0000256" key="8">
    <source>
        <dbReference type="ARBA" id="ARBA00023136"/>
    </source>
</evidence>
<feature type="domain" description="Ubiquinol-cytochrome C reductase hinge" evidence="12">
    <location>
        <begin position="16"/>
        <end position="74"/>
    </location>
</feature>
<dbReference type="PANTHER" id="PTHR15336:SF0">
    <property type="entry name" value="CYTOCHROME B-C1 COMPLEX SUBUNIT 6, MITOCHONDRIAL"/>
    <property type="match status" value="1"/>
</dbReference>
<dbReference type="Proteomes" id="UP000070544">
    <property type="component" value="Unassembled WGS sequence"/>
</dbReference>
<dbReference type="GO" id="GO:0006122">
    <property type="term" value="P:mitochondrial electron transport, ubiquinol to cytochrome c"/>
    <property type="evidence" value="ECO:0007669"/>
    <property type="project" value="InterPro"/>
</dbReference>
<accession>A0A139A6W8</accession>
<dbReference type="AlphaFoldDB" id="A0A139A6W8"/>
<dbReference type="GO" id="GO:0005743">
    <property type="term" value="C:mitochondrial inner membrane"/>
    <property type="evidence" value="ECO:0007669"/>
    <property type="project" value="UniProtKB-SubCell"/>
</dbReference>
<keyword evidence="3 10" id="KW-0813">Transport</keyword>
<keyword evidence="5 10" id="KW-0999">Mitochondrion inner membrane</keyword>
<name>A0A139A6W8_GONPJ</name>
<evidence type="ECO:0000256" key="7">
    <source>
        <dbReference type="ARBA" id="ARBA00023128"/>
    </source>
</evidence>
<sequence length="76" mass="8516">MSDVNAPNTEPEEVPDPLPVLREECEHHCTAFKAVYDACAERIEKEGGEQNCALEFFDLLECIDHCAAPKLAKHFV</sequence>
<dbReference type="Pfam" id="PF02320">
    <property type="entry name" value="UCR_hinge"/>
    <property type="match status" value="1"/>
</dbReference>
<evidence type="ECO:0000313" key="13">
    <source>
        <dbReference type="EMBL" id="KXS12083.1"/>
    </source>
</evidence>
<dbReference type="InterPro" id="IPR003422">
    <property type="entry name" value="Cyt_b-c1_6"/>
</dbReference>
<comment type="similarity">
    <text evidence="2 10">Belongs to the UQCRH/QCR6 family.</text>
</comment>
<dbReference type="OrthoDB" id="405848at2759"/>
<evidence type="ECO:0000256" key="1">
    <source>
        <dbReference type="ARBA" id="ARBA00004137"/>
    </source>
</evidence>
<dbReference type="EMBL" id="KQ965791">
    <property type="protein sequence ID" value="KXS12083.1"/>
    <property type="molecule type" value="Genomic_DNA"/>
</dbReference>
<dbReference type="InterPro" id="IPR023184">
    <property type="entry name" value="Ubol_cytC_Rdtase_hinge_dom"/>
</dbReference>
<evidence type="ECO:0000256" key="11">
    <source>
        <dbReference type="PIRSR" id="PIRSR000019-1"/>
    </source>
</evidence>
<keyword evidence="4 10" id="KW-0679">Respiratory chain</keyword>
<feature type="disulfide bond" evidence="11">
    <location>
        <begin position="25"/>
        <end position="66"/>
    </location>
</feature>
<evidence type="ECO:0000259" key="12">
    <source>
        <dbReference type="Pfam" id="PF02320"/>
    </source>
</evidence>
<organism evidence="13 14">
    <name type="scientific">Gonapodya prolifera (strain JEL478)</name>
    <name type="common">Monoblepharis prolifera</name>
    <dbReference type="NCBI Taxonomy" id="1344416"/>
    <lineage>
        <taxon>Eukaryota</taxon>
        <taxon>Fungi</taxon>
        <taxon>Fungi incertae sedis</taxon>
        <taxon>Chytridiomycota</taxon>
        <taxon>Chytridiomycota incertae sedis</taxon>
        <taxon>Monoblepharidomycetes</taxon>
        <taxon>Monoblepharidales</taxon>
        <taxon>Gonapodyaceae</taxon>
        <taxon>Gonapodya</taxon>
    </lineage>
</organism>
<keyword evidence="14" id="KW-1185">Reference proteome</keyword>
<evidence type="ECO:0000256" key="4">
    <source>
        <dbReference type="ARBA" id="ARBA00022660"/>
    </source>
</evidence>
<feature type="disulfide bond" evidence="11">
    <location>
        <begin position="39"/>
        <end position="52"/>
    </location>
</feature>
<reference evidence="13 14" key="1">
    <citation type="journal article" date="2015" name="Genome Biol. Evol.">
        <title>Phylogenomic analyses indicate that early fungi evolved digesting cell walls of algal ancestors of land plants.</title>
        <authorList>
            <person name="Chang Y."/>
            <person name="Wang S."/>
            <person name="Sekimoto S."/>
            <person name="Aerts A.L."/>
            <person name="Choi C."/>
            <person name="Clum A."/>
            <person name="LaButti K.M."/>
            <person name="Lindquist E.A."/>
            <person name="Yee Ngan C."/>
            <person name="Ohm R.A."/>
            <person name="Salamov A.A."/>
            <person name="Grigoriev I.V."/>
            <person name="Spatafora J.W."/>
            <person name="Berbee M.L."/>
        </authorList>
    </citation>
    <scope>NUCLEOTIDE SEQUENCE [LARGE SCALE GENOMIC DNA]</scope>
    <source>
        <strain evidence="13 14">JEL478</strain>
    </source>
</reference>
<evidence type="ECO:0000256" key="6">
    <source>
        <dbReference type="ARBA" id="ARBA00022982"/>
    </source>
</evidence>
<dbReference type="InterPro" id="IPR036811">
    <property type="entry name" value="Ubol_cytC_Rdtase_hinge_dom_sf"/>
</dbReference>